<keyword evidence="3" id="KW-1185">Reference proteome</keyword>
<dbReference type="SUPFAM" id="SSF101494">
    <property type="entry name" value="Stathmin"/>
    <property type="match status" value="1"/>
</dbReference>
<dbReference type="GO" id="GO:0005737">
    <property type="term" value="C:cytoplasm"/>
    <property type="evidence" value="ECO:0007669"/>
    <property type="project" value="TreeGrafter"/>
</dbReference>
<feature type="compositionally biased region" description="Low complexity" evidence="1">
    <location>
        <begin position="49"/>
        <end position="61"/>
    </location>
</feature>
<dbReference type="Gene3D" id="6.10.280.30">
    <property type="match status" value="1"/>
</dbReference>
<dbReference type="InterPro" id="IPR000956">
    <property type="entry name" value="Stathmin_fam"/>
</dbReference>
<protein>
    <recommendedName>
        <fullName evidence="4">Stathmin</fullName>
    </recommendedName>
</protein>
<dbReference type="InParanoid" id="F2UPV8"/>
<feature type="compositionally biased region" description="Polar residues" evidence="1">
    <location>
        <begin position="113"/>
        <end position="123"/>
    </location>
</feature>
<dbReference type="EMBL" id="GL832987">
    <property type="protein sequence ID" value="EGD79663.1"/>
    <property type="molecule type" value="Genomic_DNA"/>
</dbReference>
<dbReference type="RefSeq" id="XP_004988891.1">
    <property type="nucleotide sequence ID" value="XM_004988834.1"/>
</dbReference>
<dbReference type="GO" id="GO:0007019">
    <property type="term" value="P:microtubule depolymerization"/>
    <property type="evidence" value="ECO:0007669"/>
    <property type="project" value="TreeGrafter"/>
</dbReference>
<dbReference type="InterPro" id="IPR036002">
    <property type="entry name" value="Stathmin_sf"/>
</dbReference>
<dbReference type="GO" id="GO:0015631">
    <property type="term" value="F:tubulin binding"/>
    <property type="evidence" value="ECO:0007669"/>
    <property type="project" value="TreeGrafter"/>
</dbReference>
<feature type="compositionally biased region" description="Basic residues" evidence="1">
    <location>
        <begin position="151"/>
        <end position="166"/>
    </location>
</feature>
<dbReference type="Proteomes" id="UP000007799">
    <property type="component" value="Unassembled WGS sequence"/>
</dbReference>
<gene>
    <name evidence="2" type="ORF">PTSG_10513</name>
</gene>
<dbReference type="FunCoup" id="F2UPV8">
    <property type="interactions" value="406"/>
</dbReference>
<evidence type="ECO:0000313" key="3">
    <source>
        <dbReference type="Proteomes" id="UP000007799"/>
    </source>
</evidence>
<organism evidence="3">
    <name type="scientific">Salpingoeca rosetta (strain ATCC 50818 / BSB-021)</name>
    <dbReference type="NCBI Taxonomy" id="946362"/>
    <lineage>
        <taxon>Eukaryota</taxon>
        <taxon>Choanoflagellata</taxon>
        <taxon>Craspedida</taxon>
        <taxon>Salpingoecidae</taxon>
        <taxon>Salpingoeca</taxon>
    </lineage>
</organism>
<dbReference type="PRINTS" id="PR00345">
    <property type="entry name" value="STATHMIN"/>
</dbReference>
<evidence type="ECO:0000256" key="1">
    <source>
        <dbReference type="SAM" id="MobiDB-lite"/>
    </source>
</evidence>
<feature type="compositionally biased region" description="Low complexity" evidence="1">
    <location>
        <begin position="18"/>
        <end position="28"/>
    </location>
</feature>
<dbReference type="Pfam" id="PF00836">
    <property type="entry name" value="Stathmin"/>
    <property type="match status" value="1"/>
</dbReference>
<dbReference type="AlphaFoldDB" id="F2UPV8"/>
<evidence type="ECO:0000313" key="2">
    <source>
        <dbReference type="EMBL" id="EGD79663.1"/>
    </source>
</evidence>
<reference evidence="2" key="1">
    <citation type="submission" date="2009-08" db="EMBL/GenBank/DDBJ databases">
        <title>Annotation of Salpingoeca rosetta.</title>
        <authorList>
            <consortium name="The Broad Institute Genome Sequencing Platform"/>
            <person name="Russ C."/>
            <person name="Cuomo C."/>
            <person name="Burger G."/>
            <person name="Gray M.W."/>
            <person name="Holland P.W.H."/>
            <person name="King N."/>
            <person name="Lang F.B.F."/>
            <person name="Roger A.J."/>
            <person name="Ruiz-Trillo I."/>
            <person name="Young S.K."/>
            <person name="Zeng Q."/>
            <person name="Gargeya S."/>
            <person name="Alvarado L."/>
            <person name="Berlin A."/>
            <person name="Chapman S.B."/>
            <person name="Chen Z."/>
            <person name="Freedman E."/>
            <person name="Gellesch M."/>
            <person name="Goldberg J."/>
            <person name="Griggs A."/>
            <person name="Gujja S."/>
            <person name="Heilman E."/>
            <person name="Heiman D."/>
            <person name="Howarth C."/>
            <person name="Mehta T."/>
            <person name="Neiman D."/>
            <person name="Pearson M."/>
            <person name="Roberts A."/>
            <person name="Saif S."/>
            <person name="Shea T."/>
            <person name="Shenoy N."/>
            <person name="Sisk P."/>
            <person name="Stolte C."/>
            <person name="Sykes S."/>
            <person name="White J."/>
            <person name="Yandava C."/>
            <person name="Haas B."/>
            <person name="Nusbaum C."/>
            <person name="Birren B."/>
        </authorList>
    </citation>
    <scope>NUCLEOTIDE SEQUENCE [LARGE SCALE GENOMIC DNA]</scope>
    <source>
        <strain evidence="2">ATCC 50818</strain>
    </source>
</reference>
<name>F2UPV8_SALR5</name>
<dbReference type="PANTHER" id="PTHR10104:SF1">
    <property type="entry name" value="STATHMIN, ISOFORM D"/>
    <property type="match status" value="1"/>
</dbReference>
<feature type="region of interest" description="Disordered" evidence="1">
    <location>
        <begin position="195"/>
        <end position="268"/>
    </location>
</feature>
<sequence length="268" mass="29987">MGCGSSKAAEVKQTTVEAAPSSAAPTATKVDVSQSNKSVAQAEGDKNDTSTQQAQQDSAQAKPDTKKDEAAASQGMNTDADLSVTGRKIESRAGSRDQQNPPDTPATDDDYSRMTSAISTRSAPPSIMERPSSRGGRAFEISFEDGDVRRAPRRLQKLQHSSRRRKGDLTLDQLQRKLEAAEKRKKEYEKRILEKISVDTRKPADRREEQTEQQAKEVEKKVEKKVDKAMENREAHLRSLREKLRAREEHGRKVREKKQQQKTDQSEA</sequence>
<dbReference type="GO" id="GO:0031110">
    <property type="term" value="P:regulation of microtubule polymerization or depolymerization"/>
    <property type="evidence" value="ECO:0007669"/>
    <property type="project" value="InterPro"/>
</dbReference>
<proteinExistence type="predicted"/>
<accession>F2UPV8</accession>
<feature type="region of interest" description="Disordered" evidence="1">
    <location>
        <begin position="1"/>
        <end position="173"/>
    </location>
</feature>
<dbReference type="PANTHER" id="PTHR10104">
    <property type="entry name" value="STATHMIN"/>
    <property type="match status" value="1"/>
</dbReference>
<dbReference type="GeneID" id="16069433"/>
<dbReference type="KEGG" id="sre:PTSG_10513"/>
<dbReference type="PROSITE" id="PS51663">
    <property type="entry name" value="STATHMIN_3"/>
    <property type="match status" value="1"/>
</dbReference>
<evidence type="ECO:0008006" key="4">
    <source>
        <dbReference type="Google" id="ProtNLM"/>
    </source>
</evidence>